<gene>
    <name evidence="1" type="ORF">ERS852511_03327</name>
</gene>
<accession>A0A174R975</accession>
<dbReference type="Proteomes" id="UP000095576">
    <property type="component" value="Unassembled WGS sequence"/>
</dbReference>
<sequence>MAKDIRVKAYISIAMKQKLFPSNNQQLNNKYNIHFQDL</sequence>
<dbReference type="EMBL" id="CZAP01000013">
    <property type="protein sequence ID" value="CUP82004.1"/>
    <property type="molecule type" value="Genomic_DNA"/>
</dbReference>
<proteinExistence type="predicted"/>
<evidence type="ECO:0000313" key="1">
    <source>
        <dbReference type="EMBL" id="CUP82004.1"/>
    </source>
</evidence>
<organism evidence="1 2">
    <name type="scientific">Bacteroides thetaiotaomicron</name>
    <dbReference type="NCBI Taxonomy" id="818"/>
    <lineage>
        <taxon>Bacteria</taxon>
        <taxon>Pseudomonadati</taxon>
        <taxon>Bacteroidota</taxon>
        <taxon>Bacteroidia</taxon>
        <taxon>Bacteroidales</taxon>
        <taxon>Bacteroidaceae</taxon>
        <taxon>Bacteroides</taxon>
    </lineage>
</organism>
<evidence type="ECO:0000313" key="2">
    <source>
        <dbReference type="Proteomes" id="UP000095576"/>
    </source>
</evidence>
<protein>
    <submittedName>
        <fullName evidence="1">Uncharacterized protein</fullName>
    </submittedName>
</protein>
<reference evidence="1 2" key="1">
    <citation type="submission" date="2015-09" db="EMBL/GenBank/DDBJ databases">
        <authorList>
            <consortium name="Pathogen Informatics"/>
        </authorList>
    </citation>
    <scope>NUCLEOTIDE SEQUENCE [LARGE SCALE GENOMIC DNA]</scope>
    <source>
        <strain evidence="1 2">2789STDY5834899</strain>
    </source>
</reference>
<dbReference type="AlphaFoldDB" id="A0A174R975"/>
<name>A0A174R975_BACT4</name>